<proteinExistence type="predicted"/>
<evidence type="ECO:0000313" key="2">
    <source>
        <dbReference type="EMBL" id="CAG9615158.1"/>
    </source>
</evidence>
<dbReference type="RefSeq" id="WP_230577058.1">
    <property type="nucleotide sequence ID" value="NZ_CAKJTI010000066.1"/>
</dbReference>
<evidence type="ECO:0000313" key="3">
    <source>
        <dbReference type="Proteomes" id="UP000789423"/>
    </source>
</evidence>
<protein>
    <recommendedName>
        <fullName evidence="4">SMODS-associated NUDIX domain-containing protein</fullName>
    </recommendedName>
</protein>
<reference evidence="2 3" key="1">
    <citation type="submission" date="2021-10" db="EMBL/GenBank/DDBJ databases">
        <authorList>
            <person name="Criscuolo A."/>
        </authorList>
    </citation>
    <scope>NUCLEOTIDE SEQUENCE [LARGE SCALE GENOMIC DNA]</scope>
    <source>
        <strain evidence="3">CIP 111899</strain>
    </source>
</reference>
<evidence type="ECO:0008006" key="4">
    <source>
        <dbReference type="Google" id="ProtNLM"/>
    </source>
</evidence>
<dbReference type="Proteomes" id="UP000789423">
    <property type="component" value="Unassembled WGS sequence"/>
</dbReference>
<keyword evidence="1" id="KW-0472">Membrane</keyword>
<keyword evidence="1" id="KW-0812">Transmembrane</keyword>
<keyword evidence="3" id="KW-1185">Reference proteome</keyword>
<sequence length="257" mass="30297">MKIEIPAKYKPIILTIKWLAIIASIIVSFFTFSTLVAVLISTIIVLIGLFVERIIFKYNFLYINPTPKIRKEPQQVSVAVGIQQNKGMEQPFIGLVYRTETEAKEEFNYFKSLNSNRFKDEDNEIIVSYVFEDEKRYTLFIYPNITRTKTMENIADYQMRNGHNLDKKIEPQILSFVRYFPSIFTGEGDLKEILTNVVMPKTPYALKTMYFENGQIQNAQKKSILKYHMRIIDRDELNPQDMEYGFKWYDVMTNINK</sequence>
<keyword evidence="1" id="KW-1133">Transmembrane helix</keyword>
<feature type="transmembrane region" description="Helical" evidence="1">
    <location>
        <begin position="36"/>
        <end position="56"/>
    </location>
</feature>
<evidence type="ECO:0000256" key="1">
    <source>
        <dbReference type="SAM" id="Phobius"/>
    </source>
</evidence>
<organism evidence="2 3">
    <name type="scientific">Bacillus rhizoplanae</name>
    <dbReference type="NCBI Taxonomy" id="2880966"/>
    <lineage>
        <taxon>Bacteria</taxon>
        <taxon>Bacillati</taxon>
        <taxon>Bacillota</taxon>
        <taxon>Bacilli</taxon>
        <taxon>Bacillales</taxon>
        <taxon>Bacillaceae</taxon>
        <taxon>Bacillus</taxon>
    </lineage>
</organism>
<dbReference type="EMBL" id="CAKJTI010000066">
    <property type="protein sequence ID" value="CAG9615158.1"/>
    <property type="molecule type" value="Genomic_DNA"/>
</dbReference>
<accession>A0ABM8YHL7</accession>
<name>A0ABM8YHL7_9BACI</name>
<gene>
    <name evidence="2" type="ORF">BACCIP111899_04395</name>
</gene>
<comment type="caution">
    <text evidence="2">The sequence shown here is derived from an EMBL/GenBank/DDBJ whole genome shotgun (WGS) entry which is preliminary data.</text>
</comment>